<keyword evidence="3" id="KW-1185">Reference proteome</keyword>
<dbReference type="AlphaFoldDB" id="C5L1R1"/>
<gene>
    <name evidence="2" type="ORF">Pmar_PMAR003176</name>
</gene>
<dbReference type="RefSeq" id="XP_002777512.1">
    <property type="nucleotide sequence ID" value="XM_002777466.1"/>
</dbReference>
<sequence>SYIMAFIPYLYLTFTFVAAQRNISVTPSRTSPPTTPGPVKYCPIGWCLDSKWFKKRPCITPKPYVLRDCWNLFCKIDANHRGFYPTNSQGRRQGTYCKDWQDPNGRICFHDTSLHCQCDKLHITPFSPHPRDGWSEAQPCSYPPPPGVLTSPPPPDFNYSSSTGLSRSDGLRLIILTVLSPTIVWAI</sequence>
<dbReference type="Proteomes" id="UP000007800">
    <property type="component" value="Unassembled WGS sequence"/>
</dbReference>
<proteinExistence type="predicted"/>
<protein>
    <submittedName>
        <fullName evidence="2">Uncharacterized protein</fullName>
    </submittedName>
</protein>
<reference evidence="2 3" key="1">
    <citation type="submission" date="2008-07" db="EMBL/GenBank/DDBJ databases">
        <authorList>
            <person name="El-Sayed N."/>
            <person name="Caler E."/>
            <person name="Inman J."/>
            <person name="Amedeo P."/>
            <person name="Hass B."/>
            <person name="Wortman J."/>
        </authorList>
    </citation>
    <scope>NUCLEOTIDE SEQUENCE [LARGE SCALE GENOMIC DNA]</scope>
    <source>
        <strain evidence="3">ATCC 50983 / TXsc</strain>
    </source>
</reference>
<dbReference type="InParanoid" id="C5L1R1"/>
<dbReference type="EMBL" id="GG678406">
    <property type="protein sequence ID" value="EER09328.1"/>
    <property type="molecule type" value="Genomic_DNA"/>
</dbReference>
<keyword evidence="1" id="KW-0732">Signal</keyword>
<evidence type="ECO:0000313" key="3">
    <source>
        <dbReference type="Proteomes" id="UP000007800"/>
    </source>
</evidence>
<dbReference type="OrthoDB" id="446249at2759"/>
<feature type="non-terminal residue" evidence="2">
    <location>
        <position position="1"/>
    </location>
</feature>
<name>C5L1R1_PERM5</name>
<dbReference type="GeneID" id="9065759"/>
<feature type="signal peptide" evidence="1">
    <location>
        <begin position="1"/>
        <end position="19"/>
    </location>
</feature>
<organism evidence="3">
    <name type="scientific">Perkinsus marinus (strain ATCC 50983 / TXsc)</name>
    <dbReference type="NCBI Taxonomy" id="423536"/>
    <lineage>
        <taxon>Eukaryota</taxon>
        <taxon>Sar</taxon>
        <taxon>Alveolata</taxon>
        <taxon>Perkinsozoa</taxon>
        <taxon>Perkinsea</taxon>
        <taxon>Perkinsida</taxon>
        <taxon>Perkinsidae</taxon>
        <taxon>Perkinsus</taxon>
    </lineage>
</organism>
<accession>C5L1R1</accession>
<feature type="chain" id="PRO_5002952224" evidence="1">
    <location>
        <begin position="20"/>
        <end position="187"/>
    </location>
</feature>
<evidence type="ECO:0000256" key="1">
    <source>
        <dbReference type="SAM" id="SignalP"/>
    </source>
</evidence>
<evidence type="ECO:0000313" key="2">
    <source>
        <dbReference type="EMBL" id="EER09328.1"/>
    </source>
</evidence>
<dbReference type="OMA" id="CKIDANH"/>